<dbReference type="Pfam" id="PF05164">
    <property type="entry name" value="ZapA"/>
    <property type="match status" value="1"/>
</dbReference>
<organism evidence="10 11">
    <name type="scientific">Sutterella wadsworthensis 2_1_59BFAA</name>
    <dbReference type="NCBI Taxonomy" id="742823"/>
    <lineage>
        <taxon>Bacteria</taxon>
        <taxon>Pseudomonadati</taxon>
        <taxon>Pseudomonadota</taxon>
        <taxon>Betaproteobacteria</taxon>
        <taxon>Burkholderiales</taxon>
        <taxon>Sutterellaceae</taxon>
        <taxon>Sutterella</taxon>
    </lineage>
</organism>
<dbReference type="AlphaFoldDB" id="K1JGJ1"/>
<evidence type="ECO:0000256" key="8">
    <source>
        <dbReference type="ARBA" id="ARBA00026068"/>
    </source>
</evidence>
<dbReference type="GO" id="GO:0030428">
    <property type="term" value="C:cell septum"/>
    <property type="evidence" value="ECO:0007669"/>
    <property type="project" value="TreeGrafter"/>
</dbReference>
<gene>
    <name evidence="10" type="ORF">HMPREF9465_01747</name>
</gene>
<evidence type="ECO:0000256" key="5">
    <source>
        <dbReference type="ARBA" id="ARBA00023210"/>
    </source>
</evidence>
<dbReference type="eggNOG" id="ENOG503165S">
    <property type="taxonomic scope" value="Bacteria"/>
</dbReference>
<keyword evidence="5" id="KW-0717">Septation</keyword>
<dbReference type="Gene3D" id="3.30.160.880">
    <property type="entry name" value="Cell division protein ZapA protomer, N-terminal domain"/>
    <property type="match status" value="1"/>
</dbReference>
<dbReference type="SUPFAM" id="SSF102829">
    <property type="entry name" value="Cell division protein ZapA-like"/>
    <property type="match status" value="1"/>
</dbReference>
<dbReference type="GO" id="GO:0032153">
    <property type="term" value="C:cell division site"/>
    <property type="evidence" value="ECO:0007669"/>
    <property type="project" value="TreeGrafter"/>
</dbReference>
<dbReference type="EMBL" id="ADMG01000037">
    <property type="protein sequence ID" value="EKB30700.1"/>
    <property type="molecule type" value="Genomic_DNA"/>
</dbReference>
<dbReference type="GO" id="GO:0000921">
    <property type="term" value="P:septin ring assembly"/>
    <property type="evidence" value="ECO:0007669"/>
    <property type="project" value="TreeGrafter"/>
</dbReference>
<reference evidence="10 11" key="1">
    <citation type="submission" date="2012-05" db="EMBL/GenBank/DDBJ databases">
        <title>The Genome Sequence of Sutterella wadsworthensis 2_1_59BFAA.</title>
        <authorList>
            <consortium name="The Broad Institute Genome Sequencing Platform"/>
            <person name="Earl A."/>
            <person name="Ward D."/>
            <person name="Feldgarden M."/>
            <person name="Gevers D."/>
            <person name="Daigneault M."/>
            <person name="Strauss J."/>
            <person name="Allen-Vercoe E."/>
            <person name="Walker B."/>
            <person name="Young S.K."/>
            <person name="Zeng Q."/>
            <person name="Gargeya S."/>
            <person name="Fitzgerald M."/>
            <person name="Haas B."/>
            <person name="Abouelleil A."/>
            <person name="Alvarado L."/>
            <person name="Arachchi H.M."/>
            <person name="Berlin A.M."/>
            <person name="Chapman S.B."/>
            <person name="Goldberg J."/>
            <person name="Griggs A."/>
            <person name="Gujja S."/>
            <person name="Hansen M."/>
            <person name="Howarth C."/>
            <person name="Imamovic A."/>
            <person name="Larimer J."/>
            <person name="McCowen C."/>
            <person name="Montmayeur A."/>
            <person name="Murphy C."/>
            <person name="Neiman D."/>
            <person name="Pearson M."/>
            <person name="Priest M."/>
            <person name="Roberts A."/>
            <person name="Saif S."/>
            <person name="Shea T."/>
            <person name="Sisk P."/>
            <person name="Sykes S."/>
            <person name="Wortman J."/>
            <person name="Nusbaum C."/>
            <person name="Birren B."/>
        </authorList>
    </citation>
    <scope>NUCLEOTIDE SEQUENCE [LARGE SCALE GENOMIC DNA]</scope>
    <source>
        <strain evidence="10 11">2_1_59BFAA</strain>
    </source>
</reference>
<evidence type="ECO:0000313" key="10">
    <source>
        <dbReference type="EMBL" id="EKB30700.1"/>
    </source>
</evidence>
<dbReference type="InterPro" id="IPR042233">
    <property type="entry name" value="Cell_div_ZapA_N"/>
</dbReference>
<comment type="caution">
    <text evidence="10">The sequence shown here is derived from an EMBL/GenBank/DDBJ whole genome shotgun (WGS) entry which is preliminary data.</text>
</comment>
<dbReference type="Proteomes" id="UP000005835">
    <property type="component" value="Unassembled WGS sequence"/>
</dbReference>
<dbReference type="GO" id="GO:0000917">
    <property type="term" value="P:division septum assembly"/>
    <property type="evidence" value="ECO:0007669"/>
    <property type="project" value="UniProtKB-KW"/>
</dbReference>
<evidence type="ECO:0000256" key="3">
    <source>
        <dbReference type="ARBA" id="ARBA00022490"/>
    </source>
</evidence>
<dbReference type="PANTHER" id="PTHR34981:SF1">
    <property type="entry name" value="CELL DIVISION PROTEIN ZAPA"/>
    <property type="match status" value="1"/>
</dbReference>
<proteinExistence type="predicted"/>
<protein>
    <recommendedName>
        <fullName evidence="2">Cell division protein ZapA</fullName>
    </recommendedName>
    <alternativeName>
        <fullName evidence="9">Z ring-associated protein ZapA</fullName>
    </alternativeName>
</protein>
<dbReference type="GO" id="GO:0043093">
    <property type="term" value="P:FtsZ-dependent cytokinesis"/>
    <property type="evidence" value="ECO:0007669"/>
    <property type="project" value="TreeGrafter"/>
</dbReference>
<keyword evidence="6" id="KW-0131">Cell cycle</keyword>
<dbReference type="STRING" id="742823.HMPREF9465_01747"/>
<evidence type="ECO:0000256" key="7">
    <source>
        <dbReference type="ARBA" id="ARBA00024910"/>
    </source>
</evidence>
<sequence length="140" mass="15216">MPEVTVNIYSRSYRLAVSTGEEALIQRCADIVDKQMKAIREGGKVINQDQIAVLAALEVAYEANKNVQKNSTDAQRSAAEKDAEIARLKARIAELESRPAPVAAPLQASGPDAETTEAIERLCRQCEQAIYANMSRGAVL</sequence>
<dbReference type="OrthoDB" id="5297208at2"/>
<name>K1JGJ1_9BURK</name>
<dbReference type="InterPro" id="IPR007838">
    <property type="entry name" value="Cell_div_ZapA-like"/>
</dbReference>
<keyword evidence="11" id="KW-1185">Reference proteome</keyword>
<evidence type="ECO:0000256" key="2">
    <source>
        <dbReference type="ARBA" id="ARBA00015195"/>
    </source>
</evidence>
<dbReference type="PANTHER" id="PTHR34981">
    <property type="entry name" value="CELL DIVISION PROTEIN ZAPA"/>
    <property type="match status" value="1"/>
</dbReference>
<accession>K1JGJ1</accession>
<dbReference type="GO" id="GO:0005829">
    <property type="term" value="C:cytosol"/>
    <property type="evidence" value="ECO:0007669"/>
    <property type="project" value="TreeGrafter"/>
</dbReference>
<keyword evidence="4" id="KW-0132">Cell division</keyword>
<keyword evidence="3" id="KW-0963">Cytoplasm</keyword>
<comment type="subunit">
    <text evidence="8">Homodimer. Interacts with FtsZ.</text>
</comment>
<evidence type="ECO:0000256" key="4">
    <source>
        <dbReference type="ARBA" id="ARBA00022618"/>
    </source>
</evidence>
<comment type="subcellular location">
    <subcellularLocation>
        <location evidence="1">Cytoplasm</location>
    </subcellularLocation>
</comment>
<evidence type="ECO:0000256" key="9">
    <source>
        <dbReference type="ARBA" id="ARBA00033158"/>
    </source>
</evidence>
<evidence type="ECO:0000256" key="1">
    <source>
        <dbReference type="ARBA" id="ARBA00004496"/>
    </source>
</evidence>
<evidence type="ECO:0000313" key="11">
    <source>
        <dbReference type="Proteomes" id="UP000005835"/>
    </source>
</evidence>
<dbReference type="HOGENOM" id="CLU_1905702_0_0_4"/>
<comment type="function">
    <text evidence="7">Activator of cell division through the inhibition of FtsZ GTPase activity, therefore promoting FtsZ assembly into bundles of protofilaments necessary for the formation of the division Z ring. It is recruited early at mid-cell but it is not essential for cell division.</text>
</comment>
<evidence type="ECO:0000256" key="6">
    <source>
        <dbReference type="ARBA" id="ARBA00023306"/>
    </source>
</evidence>
<dbReference type="RefSeq" id="WP_005436143.1">
    <property type="nucleotide sequence ID" value="NZ_JH815518.1"/>
</dbReference>
<dbReference type="PATRIC" id="fig|742823.3.peg.1743"/>
<dbReference type="InterPro" id="IPR036192">
    <property type="entry name" value="Cell_div_ZapA-like_sf"/>
</dbReference>